<sequence>MELQSDSQLTALKASRSVFVRYSRRNEDRMMLTALERESNRRMETRPDKMRFKTSLMVVAHEDGLHYTVVITSIFILLCYLGSDY</sequence>
<dbReference type="AlphaFoldDB" id="A0A4S2JBW3"/>
<keyword evidence="1" id="KW-0472">Membrane</keyword>
<keyword evidence="1" id="KW-0812">Transmembrane</keyword>
<evidence type="ECO:0000313" key="3">
    <source>
        <dbReference type="Proteomes" id="UP000310200"/>
    </source>
</evidence>
<name>A0A4S2JBW3_9HYME</name>
<dbReference type="EMBL" id="QBLH01003802">
    <property type="protein sequence ID" value="TGZ33005.1"/>
    <property type="molecule type" value="Genomic_DNA"/>
</dbReference>
<dbReference type="Proteomes" id="UP000310200">
    <property type="component" value="Unassembled WGS sequence"/>
</dbReference>
<evidence type="ECO:0000313" key="2">
    <source>
        <dbReference type="EMBL" id="TGZ33005.1"/>
    </source>
</evidence>
<gene>
    <name evidence="2" type="ORF">DBV15_08843</name>
</gene>
<keyword evidence="3" id="KW-1185">Reference proteome</keyword>
<evidence type="ECO:0000256" key="1">
    <source>
        <dbReference type="SAM" id="Phobius"/>
    </source>
</evidence>
<protein>
    <submittedName>
        <fullName evidence="2">Uncharacterized protein</fullName>
    </submittedName>
</protein>
<keyword evidence="1" id="KW-1133">Transmembrane helix</keyword>
<accession>A0A4S2JBW3</accession>
<organism evidence="2 3">
    <name type="scientific">Temnothorax longispinosus</name>
    <dbReference type="NCBI Taxonomy" id="300112"/>
    <lineage>
        <taxon>Eukaryota</taxon>
        <taxon>Metazoa</taxon>
        <taxon>Ecdysozoa</taxon>
        <taxon>Arthropoda</taxon>
        <taxon>Hexapoda</taxon>
        <taxon>Insecta</taxon>
        <taxon>Pterygota</taxon>
        <taxon>Neoptera</taxon>
        <taxon>Endopterygota</taxon>
        <taxon>Hymenoptera</taxon>
        <taxon>Apocrita</taxon>
        <taxon>Aculeata</taxon>
        <taxon>Formicoidea</taxon>
        <taxon>Formicidae</taxon>
        <taxon>Myrmicinae</taxon>
        <taxon>Temnothorax</taxon>
    </lineage>
</organism>
<feature type="transmembrane region" description="Helical" evidence="1">
    <location>
        <begin position="64"/>
        <end position="83"/>
    </location>
</feature>
<reference evidence="2 3" key="1">
    <citation type="journal article" date="2019" name="Philos. Trans. R. Soc. Lond., B, Biol. Sci.">
        <title>Ant behaviour and brain gene expression of defending hosts depend on the ecological success of the intruding social parasite.</title>
        <authorList>
            <person name="Kaur R."/>
            <person name="Stoldt M."/>
            <person name="Jongepier E."/>
            <person name="Feldmeyer B."/>
            <person name="Menzel F."/>
            <person name="Bornberg-Bauer E."/>
            <person name="Foitzik S."/>
        </authorList>
    </citation>
    <scope>NUCLEOTIDE SEQUENCE [LARGE SCALE GENOMIC DNA]</scope>
    <source>
        <tissue evidence="2">Whole body</tissue>
    </source>
</reference>
<comment type="caution">
    <text evidence="2">The sequence shown here is derived from an EMBL/GenBank/DDBJ whole genome shotgun (WGS) entry which is preliminary data.</text>
</comment>
<proteinExistence type="predicted"/>